<name>A0ACC3BIU3_PYRYE</name>
<proteinExistence type="predicted"/>
<accession>A0ACC3BIU3</accession>
<gene>
    <name evidence="1" type="ORF">I4F81_000483</name>
</gene>
<evidence type="ECO:0000313" key="1">
    <source>
        <dbReference type="EMBL" id="KAK1857869.1"/>
    </source>
</evidence>
<comment type="caution">
    <text evidence="1">The sequence shown here is derived from an EMBL/GenBank/DDBJ whole genome shotgun (WGS) entry which is preliminary data.</text>
</comment>
<evidence type="ECO:0000313" key="2">
    <source>
        <dbReference type="Proteomes" id="UP000798662"/>
    </source>
</evidence>
<organism evidence="1 2">
    <name type="scientific">Pyropia yezoensis</name>
    <name type="common">Susabi-nori</name>
    <name type="synonym">Porphyra yezoensis</name>
    <dbReference type="NCBI Taxonomy" id="2788"/>
    <lineage>
        <taxon>Eukaryota</taxon>
        <taxon>Rhodophyta</taxon>
        <taxon>Bangiophyceae</taxon>
        <taxon>Bangiales</taxon>
        <taxon>Bangiaceae</taxon>
        <taxon>Pyropia</taxon>
    </lineage>
</organism>
<dbReference type="EMBL" id="CM020618">
    <property type="protein sequence ID" value="KAK1857869.1"/>
    <property type="molecule type" value="Genomic_DNA"/>
</dbReference>
<reference evidence="1" key="1">
    <citation type="submission" date="2019-11" db="EMBL/GenBank/DDBJ databases">
        <title>Nori genome reveals adaptations in red seaweeds to the harsh intertidal environment.</title>
        <authorList>
            <person name="Wang D."/>
            <person name="Mao Y."/>
        </authorList>
    </citation>
    <scope>NUCLEOTIDE SEQUENCE</scope>
    <source>
        <tissue evidence="1">Gametophyte</tissue>
    </source>
</reference>
<keyword evidence="2" id="KW-1185">Reference proteome</keyword>
<dbReference type="Proteomes" id="UP000798662">
    <property type="component" value="Chromosome 1"/>
</dbReference>
<protein>
    <submittedName>
        <fullName evidence="1">Uncharacterized protein</fullName>
    </submittedName>
</protein>
<sequence>MDAVDIPPPEVAGIYCGSMVVFLALLSSFRQRALFSYVYILAPSIRLVILCGIAGWAAVVWAMASGRASTAAEQVLVLTAFTLGAVTDVSKELQLCNLEWNYDLFAAVAWANLIATHRAARAEEVRLAAASSADLNAEVRTLYVRLVASPTIALPPSWLRVLYYFLQLQKRIVAERELAAGTARSGSGREPRRTAGPARAAAAHDAHGRGGRFFARVASAVRIVRSMLGSWNPRSVFFGVTRGSLLVPALPIFLVFAMCLALQYLRAYCTLAYKVEGRLARYMARSWLWNAFLGPPTLLPVSGAWSLWMLAAAINEKRANDLICAMTRPQETPVASWGQKRARKALGNTCGAARYHSSRPPRSRAWRAVSWVLFLPVNRWRQGFPTSRELYFKFALSALNIHATRSGDEAVPKVQCTLDDVINGNVVALKELYEGLGEVVHQRWVEVEEHLITTGTIDRTVGNGAPPFSPDGLNLEEGGRASTAGSSHAEHAPLSDPSALFNGASPPDGWASVPAVASSGGAPTDWTQRPPDG</sequence>